<dbReference type="AlphaFoldDB" id="A0AAV4Q9K8"/>
<reference evidence="2 3" key="1">
    <citation type="submission" date="2021-06" db="EMBL/GenBank/DDBJ databases">
        <title>Caerostris darwini draft genome.</title>
        <authorList>
            <person name="Kono N."/>
            <person name="Arakawa K."/>
        </authorList>
    </citation>
    <scope>NUCLEOTIDE SEQUENCE [LARGE SCALE GENOMIC DNA]</scope>
</reference>
<keyword evidence="1" id="KW-0472">Membrane</keyword>
<keyword evidence="1" id="KW-0812">Transmembrane</keyword>
<evidence type="ECO:0000313" key="2">
    <source>
        <dbReference type="EMBL" id="GIY05022.1"/>
    </source>
</evidence>
<protein>
    <submittedName>
        <fullName evidence="2">Uncharacterized protein</fullName>
    </submittedName>
</protein>
<keyword evidence="3" id="KW-1185">Reference proteome</keyword>
<name>A0AAV4Q9K8_9ARAC</name>
<gene>
    <name evidence="2" type="ORF">CDAR_464571</name>
</gene>
<feature type="transmembrane region" description="Helical" evidence="1">
    <location>
        <begin position="96"/>
        <end position="115"/>
    </location>
</feature>
<keyword evidence="1" id="KW-1133">Transmembrane helix</keyword>
<dbReference type="EMBL" id="BPLQ01004024">
    <property type="protein sequence ID" value="GIY05022.1"/>
    <property type="molecule type" value="Genomic_DNA"/>
</dbReference>
<feature type="transmembrane region" description="Helical" evidence="1">
    <location>
        <begin position="72"/>
        <end position="90"/>
    </location>
</feature>
<evidence type="ECO:0000313" key="3">
    <source>
        <dbReference type="Proteomes" id="UP001054837"/>
    </source>
</evidence>
<sequence length="133" mass="15138">MVYIVDLNEKPFHPVSLLLALVAEQKRGLNSVPAANLNTSTGEHFDTEDLITDHNRLTLSPKKFSIQLARITLLYSLFFSFLGRICIRFWPPDHDGLRICSGFLLACFALMNMCFSSGNGKLWRVPYFILRSN</sequence>
<comment type="caution">
    <text evidence="2">The sequence shown here is derived from an EMBL/GenBank/DDBJ whole genome shotgun (WGS) entry which is preliminary data.</text>
</comment>
<evidence type="ECO:0000256" key="1">
    <source>
        <dbReference type="SAM" id="Phobius"/>
    </source>
</evidence>
<accession>A0AAV4Q9K8</accession>
<dbReference type="Proteomes" id="UP001054837">
    <property type="component" value="Unassembled WGS sequence"/>
</dbReference>
<organism evidence="2 3">
    <name type="scientific">Caerostris darwini</name>
    <dbReference type="NCBI Taxonomy" id="1538125"/>
    <lineage>
        <taxon>Eukaryota</taxon>
        <taxon>Metazoa</taxon>
        <taxon>Ecdysozoa</taxon>
        <taxon>Arthropoda</taxon>
        <taxon>Chelicerata</taxon>
        <taxon>Arachnida</taxon>
        <taxon>Araneae</taxon>
        <taxon>Araneomorphae</taxon>
        <taxon>Entelegynae</taxon>
        <taxon>Araneoidea</taxon>
        <taxon>Araneidae</taxon>
        <taxon>Caerostris</taxon>
    </lineage>
</organism>
<proteinExistence type="predicted"/>